<reference evidence="4 5" key="1">
    <citation type="journal article" date="2017" name="PLoS Biol.">
        <title>The sea cucumber genome provides insights into morphological evolution and visceral regeneration.</title>
        <authorList>
            <person name="Zhang X."/>
            <person name="Sun L."/>
            <person name="Yuan J."/>
            <person name="Sun Y."/>
            <person name="Gao Y."/>
            <person name="Zhang L."/>
            <person name="Li S."/>
            <person name="Dai H."/>
            <person name="Hamel J.F."/>
            <person name="Liu C."/>
            <person name="Yu Y."/>
            <person name="Liu S."/>
            <person name="Lin W."/>
            <person name="Guo K."/>
            <person name="Jin S."/>
            <person name="Xu P."/>
            <person name="Storey K.B."/>
            <person name="Huan P."/>
            <person name="Zhang T."/>
            <person name="Zhou Y."/>
            <person name="Zhang J."/>
            <person name="Lin C."/>
            <person name="Li X."/>
            <person name="Xing L."/>
            <person name="Huo D."/>
            <person name="Sun M."/>
            <person name="Wang L."/>
            <person name="Mercier A."/>
            <person name="Li F."/>
            <person name="Yang H."/>
            <person name="Xiang J."/>
        </authorList>
    </citation>
    <scope>NUCLEOTIDE SEQUENCE [LARGE SCALE GENOMIC DNA]</scope>
    <source>
        <strain evidence="4">Shaxun</strain>
        <tissue evidence="4">Muscle</tissue>
    </source>
</reference>
<accession>A0A2G8KMA4</accession>
<feature type="domain" description="Laminin N-terminal" evidence="3">
    <location>
        <begin position="1"/>
        <end position="243"/>
    </location>
</feature>
<organism evidence="4 5">
    <name type="scientific">Stichopus japonicus</name>
    <name type="common">Sea cucumber</name>
    <dbReference type="NCBI Taxonomy" id="307972"/>
    <lineage>
        <taxon>Eukaryota</taxon>
        <taxon>Metazoa</taxon>
        <taxon>Echinodermata</taxon>
        <taxon>Eleutherozoa</taxon>
        <taxon>Echinozoa</taxon>
        <taxon>Holothuroidea</taxon>
        <taxon>Aspidochirotacea</taxon>
        <taxon>Aspidochirotida</taxon>
        <taxon>Stichopodidae</taxon>
        <taxon>Apostichopus</taxon>
    </lineage>
</organism>
<keyword evidence="5" id="KW-1185">Reference proteome</keyword>
<dbReference type="GO" id="GO:0009888">
    <property type="term" value="P:tissue development"/>
    <property type="evidence" value="ECO:0007669"/>
    <property type="project" value="TreeGrafter"/>
</dbReference>
<dbReference type="EMBL" id="MRZV01000478">
    <property type="protein sequence ID" value="PIK49149.1"/>
    <property type="molecule type" value="Genomic_DNA"/>
</dbReference>
<name>A0A2G8KMA4_STIJA</name>
<dbReference type="Proteomes" id="UP000230750">
    <property type="component" value="Unassembled WGS sequence"/>
</dbReference>
<dbReference type="GO" id="GO:0007409">
    <property type="term" value="P:axonogenesis"/>
    <property type="evidence" value="ECO:0007669"/>
    <property type="project" value="TreeGrafter"/>
</dbReference>
<dbReference type="SMART" id="SM00136">
    <property type="entry name" value="LamNT"/>
    <property type="match status" value="1"/>
</dbReference>
<dbReference type="PANTHER" id="PTHR10574">
    <property type="entry name" value="NETRIN/LAMININ-RELATED"/>
    <property type="match status" value="1"/>
</dbReference>
<keyword evidence="2" id="KW-0424">Laminin EGF-like domain</keyword>
<protein>
    <submittedName>
        <fullName evidence="4">Putative netrin-G1</fullName>
    </submittedName>
</protein>
<dbReference type="InterPro" id="IPR050440">
    <property type="entry name" value="Laminin/Netrin_ECM"/>
</dbReference>
<dbReference type="Pfam" id="PF00055">
    <property type="entry name" value="Laminin_N"/>
    <property type="match status" value="1"/>
</dbReference>
<dbReference type="Gene3D" id="2.60.120.260">
    <property type="entry name" value="Galactose-binding domain-like"/>
    <property type="match status" value="1"/>
</dbReference>
<evidence type="ECO:0000256" key="1">
    <source>
        <dbReference type="ARBA" id="ARBA00023157"/>
    </source>
</evidence>
<dbReference type="PROSITE" id="PS51117">
    <property type="entry name" value="LAMININ_NTER"/>
    <property type="match status" value="1"/>
</dbReference>
<dbReference type="STRING" id="307972.A0A2G8KMA4"/>
<evidence type="ECO:0000313" key="4">
    <source>
        <dbReference type="EMBL" id="PIK49149.1"/>
    </source>
</evidence>
<dbReference type="AlphaFoldDB" id="A0A2G8KMA4"/>
<gene>
    <name evidence="4" type="ORF">BSL78_13983</name>
</gene>
<keyword evidence="1" id="KW-1015">Disulfide bond</keyword>
<dbReference type="GO" id="GO:0009887">
    <property type="term" value="P:animal organ morphogenesis"/>
    <property type="evidence" value="ECO:0007669"/>
    <property type="project" value="TreeGrafter"/>
</dbReference>
<sequence>MTEFSKTLFQAKRLTLRIDPEDATCGRKGTETLCDVNSPTTCFDCTDELPSNSYPPEAMLDDDNPPSFWQSTYWENYPEPFEVNVTLSFWKVYQMESDMRVQFADGHLPSQMTLEKSLDFGQTWEVFQYFSTDCLGDFDLPSTMPRDLTNVTQVICTNPVFYLREGFLTFELLPRYRLLSGPDGSFVNELNKLFEEDPDFRAFFSFTDIRIHLMRPFDAQNIVGQISTDRYHYSIQDILILAS</sequence>
<evidence type="ECO:0000313" key="5">
    <source>
        <dbReference type="Proteomes" id="UP000230750"/>
    </source>
</evidence>
<dbReference type="PANTHER" id="PTHR10574:SF440">
    <property type="entry name" value="LAMININ EGF-LIKE DOMAIN-CONTAINING PROTEIN"/>
    <property type="match status" value="1"/>
</dbReference>
<comment type="caution">
    <text evidence="4">The sequence shown here is derived from an EMBL/GenBank/DDBJ whole genome shotgun (WGS) entry which is preliminary data.</text>
</comment>
<evidence type="ECO:0000259" key="3">
    <source>
        <dbReference type="PROSITE" id="PS51117"/>
    </source>
</evidence>
<evidence type="ECO:0000256" key="2">
    <source>
        <dbReference type="ARBA" id="ARBA00023292"/>
    </source>
</evidence>
<dbReference type="InterPro" id="IPR008211">
    <property type="entry name" value="Laminin_N"/>
</dbReference>
<proteinExistence type="predicted"/>
<dbReference type="OrthoDB" id="9981301at2759"/>